<dbReference type="Proteomes" id="UP000440224">
    <property type="component" value="Unassembled WGS sequence"/>
</dbReference>
<dbReference type="AlphaFoldDB" id="A0A6N7Q122"/>
<feature type="domain" description="Transposase IS66 C-terminal" evidence="5">
    <location>
        <begin position="500"/>
        <end position="535"/>
    </location>
</feature>
<reference evidence="6 7" key="1">
    <citation type="submission" date="2019-10" db="EMBL/GenBank/DDBJ databases">
        <title>A soil myxobacterium in the family Polyangiaceae.</title>
        <authorList>
            <person name="Li Y."/>
            <person name="Wang J."/>
        </authorList>
    </citation>
    <scope>NUCLEOTIDE SEQUENCE [LARGE SCALE GENOMIC DNA]</scope>
    <source>
        <strain evidence="6 7">DSM 14734</strain>
    </source>
</reference>
<name>A0A6N7Q122_9BACT</name>
<evidence type="ECO:0000259" key="3">
    <source>
        <dbReference type="Pfam" id="PF13005"/>
    </source>
</evidence>
<dbReference type="PANTHER" id="PTHR33678">
    <property type="entry name" value="BLL1576 PROTEIN"/>
    <property type="match status" value="1"/>
</dbReference>
<evidence type="ECO:0000313" key="7">
    <source>
        <dbReference type="Proteomes" id="UP000440224"/>
    </source>
</evidence>
<evidence type="ECO:0000259" key="2">
    <source>
        <dbReference type="Pfam" id="PF03050"/>
    </source>
</evidence>
<feature type="domain" description="Transposase IS66 central" evidence="2">
    <location>
        <begin position="197"/>
        <end position="491"/>
    </location>
</feature>
<accession>A0A6N7Q122</accession>
<feature type="region of interest" description="Disordered" evidence="1">
    <location>
        <begin position="87"/>
        <end position="125"/>
    </location>
</feature>
<dbReference type="NCBIfam" id="NF033517">
    <property type="entry name" value="transpos_IS66"/>
    <property type="match status" value="1"/>
</dbReference>
<dbReference type="InterPro" id="IPR004291">
    <property type="entry name" value="Transposase_IS66_central"/>
</dbReference>
<dbReference type="Pfam" id="PF13007">
    <property type="entry name" value="LZ_Tnp_IS66"/>
    <property type="match status" value="1"/>
</dbReference>
<evidence type="ECO:0000259" key="5">
    <source>
        <dbReference type="Pfam" id="PF13817"/>
    </source>
</evidence>
<dbReference type="Pfam" id="PF13005">
    <property type="entry name" value="zf-IS66"/>
    <property type="match status" value="1"/>
</dbReference>
<protein>
    <submittedName>
        <fullName evidence="6">IS66 family transposase</fullName>
    </submittedName>
</protein>
<organism evidence="6 7">
    <name type="scientific">Polyangium spumosum</name>
    <dbReference type="NCBI Taxonomy" id="889282"/>
    <lineage>
        <taxon>Bacteria</taxon>
        <taxon>Pseudomonadati</taxon>
        <taxon>Myxococcota</taxon>
        <taxon>Polyangia</taxon>
        <taxon>Polyangiales</taxon>
        <taxon>Polyangiaceae</taxon>
        <taxon>Polyangium</taxon>
    </lineage>
</organism>
<gene>
    <name evidence="6" type="ORF">GF068_40615</name>
</gene>
<dbReference type="InterPro" id="IPR052344">
    <property type="entry name" value="Transposase-related"/>
</dbReference>
<dbReference type="RefSeq" id="WP_153824945.1">
    <property type="nucleotide sequence ID" value="NZ_WJIE01000026.1"/>
</dbReference>
<dbReference type="EMBL" id="WJIE01000026">
    <property type="protein sequence ID" value="MRG98172.1"/>
    <property type="molecule type" value="Genomic_DNA"/>
</dbReference>
<comment type="caution">
    <text evidence="6">The sequence shown here is derived from an EMBL/GenBank/DDBJ whole genome shotgun (WGS) entry which is preliminary data.</text>
</comment>
<evidence type="ECO:0000313" key="6">
    <source>
        <dbReference type="EMBL" id="MRG98172.1"/>
    </source>
</evidence>
<keyword evidence="7" id="KW-1185">Reference proteome</keyword>
<dbReference type="OrthoDB" id="9800877at2"/>
<feature type="domain" description="Transposase IS66 zinc-finger binding" evidence="3">
    <location>
        <begin position="138"/>
        <end position="181"/>
    </location>
</feature>
<sequence>MPSPGTNASKDDLAPVRAKLESMAHEGRVEELIELVLGLLSRVRDENTALTARLQTALRALYGRRSEKVSAAQLSLMLDALGDAAPDAARNAAPDAPPPAPEPEKKNPEPKSPPHKGRSALPAHLPRKSKIVRVPAAERKCAECGVEKSGIGFIRSEILEFVPAQFVVIEEDREKLACRACQAGVVAAPSEKVMERGRPGPGLLAKIVVDKHEDSMPLYRQAKEFERMGVRLSPSTIGDWAAFSVDVLEPLWGRVVRWVLDSGYVRCDDTGMRVLDRDHPQGVKKGHIWGYVGGGLVAFHYTPSWSAEGPAAFLKGYRGYLQGDGYAGYDKILAGKADPADDADSDGVPLASTERRLGCGMHIRRKFEEATKLGNTTGAVALSLIRRLYDLERDYKERGLSAEERLAERKARSAPVLDEFYRWVHEIHPQQVPKTPLYKATHYAKKHEASFRRCFSDGRFEIDNGEVERRLRWIALGRKNFLFAGSDRGAERLAIAYTVTGSCHMNGVNPLAYLTDVIEKLQSGWPKDRLDELLPNVWKPGIGAAEG</sequence>
<evidence type="ECO:0000259" key="4">
    <source>
        <dbReference type="Pfam" id="PF13007"/>
    </source>
</evidence>
<feature type="domain" description="Transposase TnpC homeodomain" evidence="4">
    <location>
        <begin position="50"/>
        <end position="128"/>
    </location>
</feature>
<dbReference type="Pfam" id="PF13817">
    <property type="entry name" value="DDE_Tnp_IS66_C"/>
    <property type="match status" value="1"/>
</dbReference>
<evidence type="ECO:0000256" key="1">
    <source>
        <dbReference type="SAM" id="MobiDB-lite"/>
    </source>
</evidence>
<dbReference type="PANTHER" id="PTHR33678:SF1">
    <property type="entry name" value="BLL1576 PROTEIN"/>
    <property type="match status" value="1"/>
</dbReference>
<dbReference type="Pfam" id="PF03050">
    <property type="entry name" value="DDE_Tnp_IS66"/>
    <property type="match status" value="1"/>
</dbReference>
<proteinExistence type="predicted"/>
<dbReference type="InterPro" id="IPR024463">
    <property type="entry name" value="Transposase_TnpC_homeodom"/>
</dbReference>
<dbReference type="InterPro" id="IPR024474">
    <property type="entry name" value="Znf_dom_IS66"/>
</dbReference>
<dbReference type="InterPro" id="IPR039552">
    <property type="entry name" value="IS66_C"/>
</dbReference>